<dbReference type="STRING" id="398512.Bccel_1192"/>
<feature type="domain" description="Dockerin" evidence="1">
    <location>
        <begin position="117"/>
        <end position="184"/>
    </location>
</feature>
<dbReference type="SUPFAM" id="SSF63446">
    <property type="entry name" value="Type I dockerin domain"/>
    <property type="match status" value="1"/>
</dbReference>
<evidence type="ECO:0000313" key="2">
    <source>
        <dbReference type="EMBL" id="KNY25932.1"/>
    </source>
</evidence>
<dbReference type="Gene3D" id="2.60.40.4130">
    <property type="match status" value="1"/>
</dbReference>
<dbReference type="CDD" id="cd14254">
    <property type="entry name" value="Dockerin_II"/>
    <property type="match status" value="1"/>
</dbReference>
<dbReference type="eggNOG" id="COG4225">
    <property type="taxonomic scope" value="Bacteria"/>
</dbReference>
<name>A0A0L6JKM7_9FIRM</name>
<evidence type="ECO:0000313" key="3">
    <source>
        <dbReference type="Proteomes" id="UP000036923"/>
    </source>
</evidence>
<protein>
    <recommendedName>
        <fullName evidence="1">Dockerin domain-containing protein</fullName>
    </recommendedName>
</protein>
<dbReference type="SUPFAM" id="SSF50939">
    <property type="entry name" value="Sialidases"/>
    <property type="match status" value="1"/>
</dbReference>
<dbReference type="Pfam" id="PF15892">
    <property type="entry name" value="BNR_4"/>
    <property type="match status" value="1"/>
</dbReference>
<dbReference type="InterPro" id="IPR002105">
    <property type="entry name" value="Dockerin_1_rpt"/>
</dbReference>
<dbReference type="EMBL" id="LGTC01000001">
    <property type="protein sequence ID" value="KNY25932.1"/>
    <property type="molecule type" value="Genomic_DNA"/>
</dbReference>
<proteinExistence type="predicted"/>
<evidence type="ECO:0000259" key="1">
    <source>
        <dbReference type="PROSITE" id="PS51766"/>
    </source>
</evidence>
<dbReference type="InterPro" id="IPR036278">
    <property type="entry name" value="Sialidase_sf"/>
</dbReference>
<dbReference type="GO" id="GO:0000272">
    <property type="term" value="P:polysaccharide catabolic process"/>
    <property type="evidence" value="ECO:0007669"/>
    <property type="project" value="InterPro"/>
</dbReference>
<comment type="caution">
    <text evidence="2">The sequence shown here is derived from an EMBL/GenBank/DDBJ whole genome shotgun (WGS) entry which is preliminary data.</text>
</comment>
<gene>
    <name evidence="2" type="ORF">Bccel_1192</name>
</gene>
<dbReference type="GO" id="GO:0004553">
    <property type="term" value="F:hydrolase activity, hydrolyzing O-glycosyl compounds"/>
    <property type="evidence" value="ECO:0007669"/>
    <property type="project" value="InterPro"/>
</dbReference>
<dbReference type="OrthoDB" id="1818396at2"/>
<reference evidence="3" key="1">
    <citation type="submission" date="2015-07" db="EMBL/GenBank/DDBJ databases">
        <title>Near-Complete Genome Sequence of the Cellulolytic Bacterium Bacteroides (Pseudobacteroides) cellulosolvens ATCC 35603.</title>
        <authorList>
            <person name="Dassa B."/>
            <person name="Utturkar S.M."/>
            <person name="Klingeman D.M."/>
            <person name="Hurt R.A."/>
            <person name="Keller M."/>
            <person name="Xu J."/>
            <person name="Reddy Y.H.K."/>
            <person name="Borovok I."/>
            <person name="Grinberg I.R."/>
            <person name="Lamed R."/>
            <person name="Zhivin O."/>
            <person name="Bayer E.A."/>
            <person name="Brown S.D."/>
        </authorList>
    </citation>
    <scope>NUCLEOTIDE SEQUENCE [LARGE SCALE GENOMIC DNA]</scope>
    <source>
        <strain evidence="3">DSM 2933</strain>
    </source>
</reference>
<organism evidence="2 3">
    <name type="scientific">Pseudobacteroides cellulosolvens ATCC 35603 = DSM 2933</name>
    <dbReference type="NCBI Taxonomy" id="398512"/>
    <lineage>
        <taxon>Bacteria</taxon>
        <taxon>Bacillati</taxon>
        <taxon>Bacillota</taxon>
        <taxon>Clostridia</taxon>
        <taxon>Eubacteriales</taxon>
        <taxon>Oscillospiraceae</taxon>
        <taxon>Pseudobacteroides</taxon>
    </lineage>
</organism>
<dbReference type="InterPro" id="IPR016134">
    <property type="entry name" value="Dockerin_dom"/>
</dbReference>
<dbReference type="PATRIC" id="fig|398512.5.peg.1235"/>
<dbReference type="Proteomes" id="UP000036923">
    <property type="component" value="Unassembled WGS sequence"/>
</dbReference>
<dbReference type="PROSITE" id="PS51766">
    <property type="entry name" value="DOCKERIN"/>
    <property type="match status" value="1"/>
</dbReference>
<dbReference type="RefSeq" id="WP_050753159.1">
    <property type="nucleotide sequence ID" value="NZ_JQKC01000026.1"/>
</dbReference>
<dbReference type="AlphaFoldDB" id="A0A0L6JKM7"/>
<dbReference type="InterPro" id="IPR008969">
    <property type="entry name" value="CarboxyPept-like_regulatory"/>
</dbReference>
<dbReference type="SUPFAM" id="SSF49464">
    <property type="entry name" value="Carboxypeptidase regulatory domain-like"/>
    <property type="match status" value="1"/>
</dbReference>
<dbReference type="Pfam" id="PF00404">
    <property type="entry name" value="Dockerin_1"/>
    <property type="match status" value="1"/>
</dbReference>
<dbReference type="Gene3D" id="2.120.10.10">
    <property type="match status" value="1"/>
</dbReference>
<accession>A0A0L6JKM7</accession>
<sequence length="645" mass="71653" precursor="true">MNNKKGVFSLLCITAILLIFSFISYVNAEAQGYTVYGYVNCCNSTSNSSIMTGTKVEITGTGLFSLSDENGFFSISGIPANSNGYVINFSKAGYLSRSTQNILINSDLQIETPNTALYLWPGDFNSDNSINMSDIILMAKVFNAVKGDVKYNADFDLNKDDVVNMTDLVLIAANFNKVSSEYPTVKLSCVTSKPSYTSTNTSTSTSTPTSIKSPTPTILNIIPSVTKTEDSLMTYSGLTTVSYGGYLNGESFQQDGIVSYNGYQYSAFWNTNKHVVMCRRKLPTGEWAKFEFTDYPLSAQDAHNTISIGICPQDGTMHLAFDHHGNDLHYRVSTAGLVTSPEKFTWNASNFGTVTSNLVGNNKISLVTYPRFITEPSNKLLFEYRYGESGSGDQYLLEYDGSTKKWISLGKYIDGISQNNNAYAHGITYDKNGRLHETWCWRETPDATTNHDLMYIYSDDNGRTWKNNAGTTVAVTGSSSVNKNTSGVKVWTINQNRGLINQEAQMVDNNGNIHVLLSHLPDSVSDNSNFTNARKSTVYFHYWRDSSGTWHRTNTGFPSVLNFRGKLAFSKSNNIYAILPNLRIAAASASSNWSDWKMVNTEYQDKFFSDPLVDYGRLKAEENTLTLFCPKPSSPNIYNLTFTLN</sequence>
<dbReference type="InterPro" id="IPR036439">
    <property type="entry name" value="Dockerin_dom_sf"/>
</dbReference>
<keyword evidence="3" id="KW-1185">Reference proteome</keyword>